<evidence type="ECO:0000313" key="4">
    <source>
        <dbReference type="Proteomes" id="UP001437256"/>
    </source>
</evidence>
<evidence type="ECO:0000259" key="2">
    <source>
        <dbReference type="SMART" id="SM00458"/>
    </source>
</evidence>
<feature type="chain" id="PRO_5047483026" description="Ricin B lectin domain-containing protein" evidence="1">
    <location>
        <begin position="18"/>
        <end position="316"/>
    </location>
</feature>
<evidence type="ECO:0000256" key="1">
    <source>
        <dbReference type="SAM" id="SignalP"/>
    </source>
</evidence>
<proteinExistence type="predicted"/>
<organism evidence="3 4">
    <name type="scientific">Marasmius tenuissimus</name>
    <dbReference type="NCBI Taxonomy" id="585030"/>
    <lineage>
        <taxon>Eukaryota</taxon>
        <taxon>Fungi</taxon>
        <taxon>Dikarya</taxon>
        <taxon>Basidiomycota</taxon>
        <taxon>Agaricomycotina</taxon>
        <taxon>Agaricomycetes</taxon>
        <taxon>Agaricomycetidae</taxon>
        <taxon>Agaricales</taxon>
        <taxon>Marasmiineae</taxon>
        <taxon>Marasmiaceae</taxon>
        <taxon>Marasmius</taxon>
    </lineage>
</organism>
<dbReference type="EMBL" id="JBBXMP010000196">
    <property type="protein sequence ID" value="KAL0060030.1"/>
    <property type="molecule type" value="Genomic_DNA"/>
</dbReference>
<dbReference type="Proteomes" id="UP001437256">
    <property type="component" value="Unassembled WGS sequence"/>
</dbReference>
<feature type="signal peptide" evidence="1">
    <location>
        <begin position="1"/>
        <end position="17"/>
    </location>
</feature>
<name>A0ABR2ZEE9_9AGAR</name>
<keyword evidence="4" id="KW-1185">Reference proteome</keyword>
<evidence type="ECO:0000313" key="3">
    <source>
        <dbReference type="EMBL" id="KAL0060030.1"/>
    </source>
</evidence>
<feature type="domain" description="Ricin B lectin" evidence="2">
    <location>
        <begin position="81"/>
        <end position="272"/>
    </location>
</feature>
<sequence length="316" mass="33813">MRCSLSFLALAATVANAQVGRQLQSGNPGFYDAGKQGCISAPENADGAPVVIHDCNTEDVAKHSWAVIPWSPGRQSTNSLPSPMTIYGDKCLDVKDGINADGAKLQLWTCVPGSTNQLWISVTDNTWNWAGTNKCIDLTDGNIADGNQLQLWTCSPGSNQQFANSGVPNNENAPDMLWAGDADSSRPSMCLTAETNTDGAPVALSECGSAGKATFPDGNQNWVWAKDPLTGLVKTFDGTKCLDIPNGDATNGNRLQIWSCDASNPNQQFRIQNPWPWAVKWAGGNKCLETPNGNFTAGTLIEISDCDSSKVSQHWF</sequence>
<protein>
    <recommendedName>
        <fullName evidence="2">Ricin B lectin domain-containing protein</fullName>
    </recommendedName>
</protein>
<dbReference type="InterPro" id="IPR035992">
    <property type="entry name" value="Ricin_B-like_lectins"/>
</dbReference>
<dbReference type="SUPFAM" id="SSF50370">
    <property type="entry name" value="Ricin B-like lectins"/>
    <property type="match status" value="2"/>
</dbReference>
<dbReference type="SMART" id="SM00458">
    <property type="entry name" value="RICIN"/>
    <property type="match status" value="1"/>
</dbReference>
<keyword evidence="1" id="KW-0732">Signal</keyword>
<dbReference type="InterPro" id="IPR000772">
    <property type="entry name" value="Ricin_B_lectin"/>
</dbReference>
<dbReference type="CDD" id="cd00161">
    <property type="entry name" value="beta-trefoil_Ricin-like"/>
    <property type="match status" value="1"/>
</dbReference>
<dbReference type="Gene3D" id="2.80.10.50">
    <property type="match status" value="3"/>
</dbReference>
<gene>
    <name evidence="3" type="ORF">AAF712_013209</name>
</gene>
<reference evidence="3 4" key="1">
    <citation type="submission" date="2024-05" db="EMBL/GenBank/DDBJ databases">
        <title>A draft genome resource for the thread blight pathogen Marasmius tenuissimus strain MS-2.</title>
        <authorList>
            <person name="Yulfo-Soto G.E."/>
            <person name="Baruah I.K."/>
            <person name="Amoako-Attah I."/>
            <person name="Bukari Y."/>
            <person name="Meinhardt L.W."/>
            <person name="Bailey B.A."/>
            <person name="Cohen S.P."/>
        </authorList>
    </citation>
    <scope>NUCLEOTIDE SEQUENCE [LARGE SCALE GENOMIC DNA]</scope>
    <source>
        <strain evidence="3 4">MS-2</strain>
    </source>
</reference>
<comment type="caution">
    <text evidence="3">The sequence shown here is derived from an EMBL/GenBank/DDBJ whole genome shotgun (WGS) entry which is preliminary data.</text>
</comment>
<dbReference type="PROSITE" id="PS50231">
    <property type="entry name" value="RICIN_B_LECTIN"/>
    <property type="match status" value="3"/>
</dbReference>
<dbReference type="Pfam" id="PF00652">
    <property type="entry name" value="Ricin_B_lectin"/>
    <property type="match status" value="2"/>
</dbReference>
<accession>A0ABR2ZEE9</accession>